<evidence type="ECO:0000313" key="4">
    <source>
        <dbReference type="Proteomes" id="UP000480425"/>
    </source>
</evidence>
<reference evidence="3 4" key="1">
    <citation type="submission" date="2019-09" db="EMBL/GenBank/DDBJ databases">
        <title>Distinct polysaccharide growth profiles of human intestinal Prevotella copri isolates.</title>
        <authorList>
            <person name="Fehlner-Peach H."/>
            <person name="Magnabosco C."/>
            <person name="Raghavan V."/>
            <person name="Scher J.U."/>
            <person name="Tett A."/>
            <person name="Cox L.M."/>
            <person name="Gottsegen C."/>
            <person name="Watters A."/>
            <person name="Wiltshire- Gordon J.D."/>
            <person name="Segata N."/>
            <person name="Bonneau R."/>
            <person name="Littman D.R."/>
        </authorList>
    </citation>
    <scope>NUCLEOTIDE SEQUENCE [LARGE SCALE GENOMIC DNA]</scope>
    <source>
        <strain evidence="4">iA622</strain>
    </source>
</reference>
<dbReference type="Proteomes" id="UP000480425">
    <property type="component" value="Unassembled WGS sequence"/>
</dbReference>
<organism evidence="3 4">
    <name type="scientific">Segatella copri</name>
    <dbReference type="NCBI Taxonomy" id="165179"/>
    <lineage>
        <taxon>Bacteria</taxon>
        <taxon>Pseudomonadati</taxon>
        <taxon>Bacteroidota</taxon>
        <taxon>Bacteroidia</taxon>
        <taxon>Bacteroidales</taxon>
        <taxon>Prevotellaceae</taxon>
        <taxon>Segatella</taxon>
    </lineage>
</organism>
<dbReference type="Gene3D" id="3.40.50.2000">
    <property type="entry name" value="Glycogen Phosphorylase B"/>
    <property type="match status" value="2"/>
</dbReference>
<accession>A0A6G1U1Q3</accession>
<dbReference type="GO" id="GO:0016757">
    <property type="term" value="F:glycosyltransferase activity"/>
    <property type="evidence" value="ECO:0007669"/>
    <property type="project" value="InterPro"/>
</dbReference>
<proteinExistence type="predicted"/>
<feature type="domain" description="Glycosyltransferase subfamily 4-like N-terminal" evidence="2">
    <location>
        <begin position="12"/>
        <end position="175"/>
    </location>
</feature>
<dbReference type="Pfam" id="PF13439">
    <property type="entry name" value="Glyco_transf_4"/>
    <property type="match status" value="1"/>
</dbReference>
<dbReference type="Pfam" id="PF00534">
    <property type="entry name" value="Glycos_transf_1"/>
    <property type="match status" value="1"/>
</dbReference>
<dbReference type="PANTHER" id="PTHR12526:SF630">
    <property type="entry name" value="GLYCOSYLTRANSFERASE"/>
    <property type="match status" value="1"/>
</dbReference>
<sequence length="364" mass="41612">MRVIYIIHSLPVGGAETLVVNYILKLKQAGIDICLVEFYHTDSYLSTKIQDSGIPYYTLQKSNSRIKHLFLRFFYDDSLRKLNKIISDLQPDVIHYHTVFKNLDKVSFPIDKCVFTYHSRVERNFNVGSYVRPLIEHLSQKGMKFIAISQLLHDDIEHFFPCAQIVDIPNGVDLEHIRAQKGKKKDLCEMLSIPEDSFIIGQVGRFNQVKNHLFTIHLFKDIIRKKENAHLVFVGTGNEGELRLIKNEIAKYDLESHVHLMGLRKDATKIMSCFDTLVLPSLSESFSLVLIEAQANNVRCVASDAVPMDVICNANCFALSLSAPKQQWIDTVIGQNGSKKNRSLLQFDINAVVQKHINLYNTMM</sequence>
<evidence type="ECO:0000313" key="3">
    <source>
        <dbReference type="EMBL" id="MQN80960.1"/>
    </source>
</evidence>
<name>A0A6G1U1Q3_9BACT</name>
<gene>
    <name evidence="3" type="ORF">F7D73_08335</name>
</gene>
<dbReference type="PANTHER" id="PTHR12526">
    <property type="entry name" value="GLYCOSYLTRANSFERASE"/>
    <property type="match status" value="1"/>
</dbReference>
<dbReference type="AlphaFoldDB" id="A0A6G1U1Q3"/>
<feature type="domain" description="Glycosyl transferase family 1" evidence="1">
    <location>
        <begin position="191"/>
        <end position="307"/>
    </location>
</feature>
<keyword evidence="3" id="KW-0808">Transferase</keyword>
<dbReference type="OrthoDB" id="7560678at2"/>
<dbReference type="InterPro" id="IPR028098">
    <property type="entry name" value="Glyco_trans_4-like_N"/>
</dbReference>
<dbReference type="EMBL" id="VZCB01000063">
    <property type="protein sequence ID" value="MQN80960.1"/>
    <property type="molecule type" value="Genomic_DNA"/>
</dbReference>
<dbReference type="RefSeq" id="WP_153123813.1">
    <property type="nucleotide sequence ID" value="NZ_VZCB01000063.1"/>
</dbReference>
<protein>
    <submittedName>
        <fullName evidence="3">Glycosyltransferase family 1 protein</fullName>
    </submittedName>
</protein>
<dbReference type="InterPro" id="IPR001296">
    <property type="entry name" value="Glyco_trans_1"/>
</dbReference>
<dbReference type="SUPFAM" id="SSF53756">
    <property type="entry name" value="UDP-Glycosyltransferase/glycogen phosphorylase"/>
    <property type="match status" value="1"/>
</dbReference>
<evidence type="ECO:0000259" key="2">
    <source>
        <dbReference type="Pfam" id="PF13439"/>
    </source>
</evidence>
<comment type="caution">
    <text evidence="3">The sequence shown here is derived from an EMBL/GenBank/DDBJ whole genome shotgun (WGS) entry which is preliminary data.</text>
</comment>
<evidence type="ECO:0000259" key="1">
    <source>
        <dbReference type="Pfam" id="PF00534"/>
    </source>
</evidence>